<dbReference type="PANTHER" id="PTHR43441:SF10">
    <property type="entry name" value="ACETYLTRANSFERASE"/>
    <property type="match status" value="1"/>
</dbReference>
<gene>
    <name evidence="2" type="ORF">PO587_24355</name>
</gene>
<dbReference type="Proteomes" id="UP001221328">
    <property type="component" value="Unassembled WGS sequence"/>
</dbReference>
<reference evidence="2 3" key="1">
    <citation type="journal article" date="2015" name="Int. J. Syst. Evol. Microbiol.">
        <title>Streptomyces gilvifuscus sp. nov., an actinomycete that produces antibacterial compounds isolated from soil.</title>
        <authorList>
            <person name="Nguyen T.M."/>
            <person name="Kim J."/>
        </authorList>
    </citation>
    <scope>NUCLEOTIDE SEQUENCE [LARGE SCALE GENOMIC DNA]</scope>
    <source>
        <strain evidence="2 3">T113</strain>
    </source>
</reference>
<protein>
    <submittedName>
        <fullName evidence="2">GNAT family N-acetyltransferase</fullName>
    </submittedName>
</protein>
<dbReference type="PROSITE" id="PS51186">
    <property type="entry name" value="GNAT"/>
    <property type="match status" value="1"/>
</dbReference>
<dbReference type="InterPro" id="IPR016181">
    <property type="entry name" value="Acyl_CoA_acyltransferase"/>
</dbReference>
<dbReference type="Gene3D" id="3.40.630.30">
    <property type="match status" value="1"/>
</dbReference>
<accession>A0ABT5FYD7</accession>
<evidence type="ECO:0000259" key="1">
    <source>
        <dbReference type="PROSITE" id="PS51186"/>
    </source>
</evidence>
<comment type="caution">
    <text evidence="2">The sequence shown here is derived from an EMBL/GenBank/DDBJ whole genome shotgun (WGS) entry which is preliminary data.</text>
</comment>
<dbReference type="SUPFAM" id="SSF55729">
    <property type="entry name" value="Acyl-CoA N-acyltransferases (Nat)"/>
    <property type="match status" value="1"/>
</dbReference>
<dbReference type="RefSeq" id="WP_272176658.1">
    <property type="nucleotide sequence ID" value="NZ_JAQOSK010000010.1"/>
</dbReference>
<keyword evidence="3" id="KW-1185">Reference proteome</keyword>
<dbReference type="InterPro" id="IPR000182">
    <property type="entry name" value="GNAT_dom"/>
</dbReference>
<sequence>MERITARLTAPATPSAPALVLRPWEPADAPALLALRGDDALRRWTSLTVEDEGGAASWVREQRRGWETGERFAFAVAEEGAPPVGHVVLKGPAPGAPSAEVGYWTAARARGRAIAPRALEALTEWAFAVFAADGLARLELVHQTDNEASCAVARKCRYELTGLLPAEPPAFPRDGHVHVRTREA</sequence>
<organism evidence="2 3">
    <name type="scientific">Streptomyces gilvifuscus</name>
    <dbReference type="NCBI Taxonomy" id="1550617"/>
    <lineage>
        <taxon>Bacteria</taxon>
        <taxon>Bacillati</taxon>
        <taxon>Actinomycetota</taxon>
        <taxon>Actinomycetes</taxon>
        <taxon>Kitasatosporales</taxon>
        <taxon>Streptomycetaceae</taxon>
        <taxon>Streptomyces</taxon>
    </lineage>
</organism>
<dbReference type="InterPro" id="IPR051908">
    <property type="entry name" value="Ribosomal_N-acetyltransferase"/>
</dbReference>
<dbReference type="Pfam" id="PF13302">
    <property type="entry name" value="Acetyltransf_3"/>
    <property type="match status" value="1"/>
</dbReference>
<name>A0ABT5FYD7_9ACTN</name>
<feature type="domain" description="N-acetyltransferase" evidence="1">
    <location>
        <begin position="19"/>
        <end position="184"/>
    </location>
</feature>
<evidence type="ECO:0000313" key="3">
    <source>
        <dbReference type="Proteomes" id="UP001221328"/>
    </source>
</evidence>
<evidence type="ECO:0000313" key="2">
    <source>
        <dbReference type="EMBL" id="MDC2957591.1"/>
    </source>
</evidence>
<proteinExistence type="predicted"/>
<dbReference type="EMBL" id="JAQOSK010000010">
    <property type="protein sequence ID" value="MDC2957591.1"/>
    <property type="molecule type" value="Genomic_DNA"/>
</dbReference>
<dbReference type="PANTHER" id="PTHR43441">
    <property type="entry name" value="RIBOSOMAL-PROTEIN-SERINE ACETYLTRANSFERASE"/>
    <property type="match status" value="1"/>
</dbReference>